<name>A0A4Y2CNM6_ARAVE</name>
<accession>A0A4Y2CNM6</accession>
<keyword evidence="3" id="KW-1185">Reference proteome</keyword>
<gene>
    <name evidence="2" type="ORF">AVEN_260_1</name>
</gene>
<feature type="region of interest" description="Disordered" evidence="1">
    <location>
        <begin position="1"/>
        <end position="24"/>
    </location>
</feature>
<organism evidence="2 3">
    <name type="scientific">Araneus ventricosus</name>
    <name type="common">Orbweaver spider</name>
    <name type="synonym">Epeira ventricosa</name>
    <dbReference type="NCBI Taxonomy" id="182803"/>
    <lineage>
        <taxon>Eukaryota</taxon>
        <taxon>Metazoa</taxon>
        <taxon>Ecdysozoa</taxon>
        <taxon>Arthropoda</taxon>
        <taxon>Chelicerata</taxon>
        <taxon>Arachnida</taxon>
        <taxon>Araneae</taxon>
        <taxon>Araneomorphae</taxon>
        <taxon>Entelegynae</taxon>
        <taxon>Araneoidea</taxon>
        <taxon>Araneidae</taxon>
        <taxon>Araneus</taxon>
    </lineage>
</organism>
<protein>
    <submittedName>
        <fullName evidence="2">Uncharacterized protein</fullName>
    </submittedName>
</protein>
<dbReference type="Proteomes" id="UP000499080">
    <property type="component" value="Unassembled WGS sequence"/>
</dbReference>
<proteinExistence type="predicted"/>
<evidence type="ECO:0000256" key="1">
    <source>
        <dbReference type="SAM" id="MobiDB-lite"/>
    </source>
</evidence>
<comment type="caution">
    <text evidence="2">The sequence shown here is derived from an EMBL/GenBank/DDBJ whole genome shotgun (WGS) entry which is preliminary data.</text>
</comment>
<sequence length="104" mass="12268">MQLFSSSHDVRRRPYGHKNAVPMPRHADQEGVKSYVIDQKSTRWCGVGAWRGECQLRYSSRHLTTIQIYEVRLKNRLEDDPPVNAQYFLKEAADWFKIMKFKAP</sequence>
<evidence type="ECO:0000313" key="3">
    <source>
        <dbReference type="Proteomes" id="UP000499080"/>
    </source>
</evidence>
<dbReference type="AlphaFoldDB" id="A0A4Y2CNM6"/>
<dbReference type="EMBL" id="BGPR01000219">
    <property type="protein sequence ID" value="GBM05779.1"/>
    <property type="molecule type" value="Genomic_DNA"/>
</dbReference>
<reference evidence="2 3" key="1">
    <citation type="journal article" date="2019" name="Sci. Rep.">
        <title>Orb-weaving spider Araneus ventricosus genome elucidates the spidroin gene catalogue.</title>
        <authorList>
            <person name="Kono N."/>
            <person name="Nakamura H."/>
            <person name="Ohtoshi R."/>
            <person name="Moran D.A.P."/>
            <person name="Shinohara A."/>
            <person name="Yoshida Y."/>
            <person name="Fujiwara M."/>
            <person name="Mori M."/>
            <person name="Tomita M."/>
            <person name="Arakawa K."/>
        </authorList>
    </citation>
    <scope>NUCLEOTIDE SEQUENCE [LARGE SCALE GENOMIC DNA]</scope>
</reference>
<evidence type="ECO:0000313" key="2">
    <source>
        <dbReference type="EMBL" id="GBM05779.1"/>
    </source>
</evidence>